<protein>
    <submittedName>
        <fullName evidence="1">Putative BRCT protein</fullName>
    </submittedName>
</protein>
<dbReference type="Gene3D" id="3.40.50.10190">
    <property type="entry name" value="BRCT domain"/>
    <property type="match status" value="1"/>
</dbReference>
<proteinExistence type="predicted"/>
<dbReference type="OMA" id="ITIDHPC"/>
<dbReference type="AlphaFoldDB" id="L7JXN4"/>
<evidence type="ECO:0000313" key="1">
    <source>
        <dbReference type="EMBL" id="ELQ76213.1"/>
    </source>
</evidence>
<sequence length="392" mass="45580">MPFPHSPSNKYDKAIECFMKRLYTFIKCQMCHQNTALYQTNSNKIICSQCKEKGRFKECIFAHMLFDLRKYFVINVFDRNPILSTSSVTEKSCSESNVCAKPESDHTSVETINNGNDKEHLEIPKLSFSLSSYLESSPLKSNPVQRPIRLFTPTNDSSSFDFENFDCPLKPTFIDLPDSQTKTALTLQPAVLSFSSFGKQKKQPKIILKRIIKHEIEEIGNIYMCFSNLNEYQHRYVTKKFPIYKKKYKNIFLCRRMSDQVTHLIVNTEGNKCIRSYKYLYAGLRGIFILNFAFFIDFENQIESRCSWYQFLVDGDLAYGTNSLSTNIFRKDNLIFENVNFIMDKRTTNYQVAKLVQLGGGTINSKQDHFVNITIDHPCEIYDYISSNKKLC</sequence>
<dbReference type="HOGENOM" id="CLU_704343_0_0_1"/>
<name>L7JXN4_TRAHO</name>
<dbReference type="InterPro" id="IPR036420">
    <property type="entry name" value="BRCT_dom_sf"/>
</dbReference>
<dbReference type="STRING" id="72359.L7JXN4"/>
<dbReference type="InParanoid" id="L7JXN4"/>
<dbReference type="SUPFAM" id="SSF52113">
    <property type="entry name" value="BRCT domain"/>
    <property type="match status" value="1"/>
</dbReference>
<reference evidence="1 2" key="1">
    <citation type="journal article" date="2012" name="PLoS Pathog.">
        <title>The genome of the obligate intracellular parasite Trachipleistophora hominis: new insights into microsporidian genome dynamics and reductive evolution.</title>
        <authorList>
            <person name="Heinz E."/>
            <person name="Williams T.A."/>
            <person name="Nakjang S."/>
            <person name="Noel C.J."/>
            <person name="Swan D.C."/>
            <person name="Goldberg A.V."/>
            <person name="Harris S.R."/>
            <person name="Weinmaier T."/>
            <person name="Markert S."/>
            <person name="Becher D."/>
            <person name="Bernhardt J."/>
            <person name="Dagan T."/>
            <person name="Hacker C."/>
            <person name="Lucocq J.M."/>
            <person name="Schweder T."/>
            <person name="Rattei T."/>
            <person name="Hall N."/>
            <person name="Hirt R.P."/>
            <person name="Embley T.M."/>
        </authorList>
    </citation>
    <scope>NUCLEOTIDE SEQUENCE [LARGE SCALE GENOMIC DNA]</scope>
</reference>
<evidence type="ECO:0000313" key="2">
    <source>
        <dbReference type="Proteomes" id="UP000011185"/>
    </source>
</evidence>
<organism evidence="1 2">
    <name type="scientific">Trachipleistophora hominis</name>
    <name type="common">Microsporidian parasite</name>
    <dbReference type="NCBI Taxonomy" id="72359"/>
    <lineage>
        <taxon>Eukaryota</taxon>
        <taxon>Fungi</taxon>
        <taxon>Fungi incertae sedis</taxon>
        <taxon>Microsporidia</taxon>
        <taxon>Pleistophoridae</taxon>
        <taxon>Trachipleistophora</taxon>
    </lineage>
</organism>
<keyword evidence="2" id="KW-1185">Reference proteome</keyword>
<dbReference type="OrthoDB" id="10379484at2759"/>
<dbReference type="EMBL" id="JH993860">
    <property type="protein sequence ID" value="ELQ76213.1"/>
    <property type="molecule type" value="Genomic_DNA"/>
</dbReference>
<accession>L7JXN4</accession>
<dbReference type="Proteomes" id="UP000011185">
    <property type="component" value="Unassembled WGS sequence"/>
</dbReference>
<dbReference type="VEuPathDB" id="MicrosporidiaDB:THOM_0824"/>
<gene>
    <name evidence="1" type="ORF">THOM_0824</name>
</gene>